<evidence type="ECO:0000313" key="6">
    <source>
        <dbReference type="Proteomes" id="UP000298781"/>
    </source>
</evidence>
<evidence type="ECO:0000256" key="2">
    <source>
        <dbReference type="SAM" id="Phobius"/>
    </source>
</evidence>
<sequence>MMLGLPLAFASPLVLFALAALPALWWLLRLVPPRPRRVKFPPTKILIDIAPKEETPSRSPWWLTALRLLLATLIILAMAGPMWNPPATTSGARGPVLLLIDDGWPSAAAFEQRLRVANQIIASAESAGRPVAFASTAKPVITIGIETPSSVRERLRSLEPSPHTPDRSGVLPPLGRFLAAQPQAEIVWLTDGIDTGRSQAFLAQLKETVGSHTLTVYDGGTPPVLALTGATNTSGGFNALIIRAEPGPAQVGRVRALDTRGLPIGESTYAFEPGKTEAEVRFDLPVEIRNDITRLDIVGERSAGAVQLIDARWQRRTIGVISGATADTAQPLLSPTYYLGRALEPFADIRTVEGASPSEAAIRFVEGRVPMIVLTDVGTVTAEARDALNRFIDNGGILLRFAGTRLAGAQNDDLVPVKLRRGGRQLGGALSWETPQALAAFTRDSPFADIAVPADVRVRRQVLAEPDGLLADKTWAQLLDGTPLVTAEKRGRGLLVLFHITADTAWSDLPLSGAFVEMLKRIAGLSAAGRPAAEGLAGLPGQARANERVAPNRVLDGFGGFIRPPATAKPIPADWREPATADYPPGFYGPPDGTVAVNALGADERLKPLDLRPLGAAIERYRVGEPVDLRSPLVIAALILLLADGIAVFVIAGGLARLTGGRAARTAAVLLALGAMATLFGGPADAQTRRAQDRPPISTGNPADDAAVRATQATRLAYVITGSREVDEISRAGMDGLTRFLSARTALEPATPQGVDIGRDEMAFFPMLYWPIVAGAGEPTPQALLKLDAYMKQGGMVIFDTRDAATARPGQASPAQATLRRILAGLDIPELEQVPRDHVLARAFFILREFPGRHSDGSTWVEAIPPASEDEPARPARASDSVSPIIITANDLAAAWAIDRQGNPLLPVQGEARQRELAYRFGVNLVMYALTGNYKTDQVHVPALLERLGN</sequence>
<dbReference type="AlphaFoldDB" id="A0A4D7AQF0"/>
<accession>A0A4D7AQF0</accession>
<keyword evidence="2" id="KW-0472">Membrane</keyword>
<evidence type="ECO:0000259" key="4">
    <source>
        <dbReference type="Pfam" id="PF13709"/>
    </source>
</evidence>
<feature type="transmembrane region" description="Helical" evidence="2">
    <location>
        <begin position="667"/>
        <end position="684"/>
    </location>
</feature>
<feature type="region of interest" description="Disordered" evidence="1">
    <location>
        <begin position="685"/>
        <end position="705"/>
    </location>
</feature>
<dbReference type="RefSeq" id="WP_136958942.1">
    <property type="nucleotide sequence ID" value="NZ_CP039690.1"/>
</dbReference>
<keyword evidence="6" id="KW-1185">Reference proteome</keyword>
<dbReference type="Pfam" id="PF07584">
    <property type="entry name" value="BatA"/>
    <property type="match status" value="1"/>
</dbReference>
<evidence type="ECO:0000259" key="3">
    <source>
        <dbReference type="Pfam" id="PF07584"/>
    </source>
</evidence>
<feature type="transmembrane region" description="Helical" evidence="2">
    <location>
        <begin position="6"/>
        <end position="28"/>
    </location>
</feature>
<name>A0A4D7AQF0_9HYPH</name>
<dbReference type="InterPro" id="IPR011933">
    <property type="entry name" value="Double_TM_dom"/>
</dbReference>
<dbReference type="Gene3D" id="3.40.50.12140">
    <property type="entry name" value="Domain of unknown function DUF4159"/>
    <property type="match status" value="1"/>
</dbReference>
<dbReference type="Proteomes" id="UP000298781">
    <property type="component" value="Chromosome"/>
</dbReference>
<feature type="domain" description="DUF4159" evidence="4">
    <location>
        <begin position="715"/>
        <end position="930"/>
    </location>
</feature>
<evidence type="ECO:0000313" key="5">
    <source>
        <dbReference type="EMBL" id="QCI63484.1"/>
    </source>
</evidence>
<dbReference type="NCBIfam" id="TIGR02226">
    <property type="entry name" value="two_anch"/>
    <property type="match status" value="1"/>
</dbReference>
<gene>
    <name evidence="5" type="ORF">E8M01_04075</name>
</gene>
<keyword evidence="2" id="KW-0812">Transmembrane</keyword>
<dbReference type="InterPro" id="IPR024163">
    <property type="entry name" value="Aerotolerance_reg_N"/>
</dbReference>
<dbReference type="EMBL" id="CP039690">
    <property type="protein sequence ID" value="QCI63484.1"/>
    <property type="molecule type" value="Genomic_DNA"/>
</dbReference>
<proteinExistence type="predicted"/>
<feature type="transmembrane region" description="Helical" evidence="2">
    <location>
        <begin position="633"/>
        <end position="655"/>
    </location>
</feature>
<feature type="domain" description="Aerotolerance regulator N-terminal" evidence="3">
    <location>
        <begin position="7"/>
        <end position="81"/>
    </location>
</feature>
<evidence type="ECO:0000256" key="1">
    <source>
        <dbReference type="SAM" id="MobiDB-lite"/>
    </source>
</evidence>
<feature type="transmembrane region" description="Helical" evidence="2">
    <location>
        <begin position="61"/>
        <end position="83"/>
    </location>
</feature>
<dbReference type="InterPro" id="IPR025297">
    <property type="entry name" value="DUF4159"/>
</dbReference>
<reference evidence="5 6" key="1">
    <citation type="submission" date="2019-04" db="EMBL/GenBank/DDBJ databases">
        <title>Phreatobacter aquaticus sp. nov.</title>
        <authorList>
            <person name="Choi A."/>
        </authorList>
    </citation>
    <scope>NUCLEOTIDE SEQUENCE [LARGE SCALE GENOMIC DNA]</scope>
    <source>
        <strain evidence="5 6">KCTC 52518</strain>
    </source>
</reference>
<dbReference type="PANTHER" id="PTHR37464">
    <property type="entry name" value="BLL2463 PROTEIN"/>
    <property type="match status" value="1"/>
</dbReference>
<dbReference type="OrthoDB" id="9773014at2"/>
<dbReference type="PANTHER" id="PTHR37464:SF1">
    <property type="entry name" value="BLL2463 PROTEIN"/>
    <property type="match status" value="1"/>
</dbReference>
<dbReference type="Pfam" id="PF13709">
    <property type="entry name" value="DUF4159"/>
    <property type="match status" value="1"/>
</dbReference>
<organism evidence="5 6">
    <name type="scientific">Phreatobacter stygius</name>
    <dbReference type="NCBI Taxonomy" id="1940610"/>
    <lineage>
        <taxon>Bacteria</taxon>
        <taxon>Pseudomonadati</taxon>
        <taxon>Pseudomonadota</taxon>
        <taxon>Alphaproteobacteria</taxon>
        <taxon>Hyphomicrobiales</taxon>
        <taxon>Phreatobacteraceae</taxon>
        <taxon>Phreatobacter</taxon>
    </lineage>
</organism>
<dbReference type="CDD" id="cd03143">
    <property type="entry name" value="A4_beta-galactosidase_middle_domain"/>
    <property type="match status" value="1"/>
</dbReference>
<protein>
    <submittedName>
        <fullName evidence="5">DUF4159 domain-containing protein</fullName>
    </submittedName>
</protein>
<keyword evidence="2" id="KW-1133">Transmembrane helix</keyword>
<dbReference type="KEGG" id="pstg:E8M01_04075"/>